<dbReference type="Gene3D" id="3.40.630.10">
    <property type="entry name" value="Zn peptidases"/>
    <property type="match status" value="1"/>
</dbReference>
<dbReference type="GO" id="GO:0008777">
    <property type="term" value="F:acetylornithine deacetylase activity"/>
    <property type="evidence" value="ECO:0007669"/>
    <property type="project" value="TreeGrafter"/>
</dbReference>
<accession>A0A0R2HCQ3</accession>
<evidence type="ECO:0000256" key="4">
    <source>
        <dbReference type="ARBA" id="ARBA00022723"/>
    </source>
</evidence>
<dbReference type="InterPro" id="IPR050072">
    <property type="entry name" value="Peptidase_M20A"/>
</dbReference>
<keyword evidence="11" id="KW-1185">Reference proteome</keyword>
<keyword evidence="6" id="KW-0862">Zinc</keyword>
<dbReference type="PATRIC" id="fig|1410657.5.peg.1598"/>
<dbReference type="GO" id="GO:0008237">
    <property type="term" value="F:metallopeptidase activity"/>
    <property type="evidence" value="ECO:0007669"/>
    <property type="project" value="UniProtKB-KW"/>
</dbReference>
<dbReference type="InterPro" id="IPR011650">
    <property type="entry name" value="Peptidase_M20_dimer"/>
</dbReference>
<organism evidence="10 11">
    <name type="scientific">Kandleria vitulina DSM 20405</name>
    <dbReference type="NCBI Taxonomy" id="1410657"/>
    <lineage>
        <taxon>Bacteria</taxon>
        <taxon>Bacillati</taxon>
        <taxon>Bacillota</taxon>
        <taxon>Erysipelotrichia</taxon>
        <taxon>Erysipelotrichales</taxon>
        <taxon>Coprobacillaceae</taxon>
        <taxon>Kandleria</taxon>
    </lineage>
</organism>
<name>A0A0R2HCQ3_9FIRM</name>
<sequence>MNFYNEVYKRKDELLEDLRTLCQIPSVFDPSTAKDNQPFGEANRKALDQMLAFGKRDGFITDDCDGYAGSIDIGEGEEVFGILGHLDVVPVNETGWHYPQFDATLDGDRLYGRGVADDKGPLLAAYYAAKIVNEMDFEKKYKIRVIFGCDEENGSSCVKYYFKHRPYPAMGFTPDADFPVVFGEKAMVGFNLTGKIDDEKIISINGGTRSNIVPNNACACLEGSLEDYEESFNAFLKENNATGSITMNNHVVLKVDGRSAHGSVPERGTNAIVLLCHYLHTITDNKLVAFIDDYFYEDTAGKKLGIAHSGALGALTNNLGILNYEDGHINMVLDVRFSNEVDPIKDVVDAVTKKASAYDLAVDYNATPSLYVDPESELIQKLHAAYVDVTNDHEHGPQAMGGGTYAKAMPNCVAFGAEFPGRDNKMHEDDETIVFEELLQSAAVYAQALYNILKK</sequence>
<dbReference type="SUPFAM" id="SSF55031">
    <property type="entry name" value="Bacterial exopeptidase dimerisation domain"/>
    <property type="match status" value="1"/>
</dbReference>
<dbReference type="NCBIfam" id="TIGR01887">
    <property type="entry name" value="dipeptidaselike"/>
    <property type="match status" value="1"/>
</dbReference>
<dbReference type="RefSeq" id="WP_031589793.1">
    <property type="nucleotide sequence ID" value="NZ_JNKN01000046.1"/>
</dbReference>
<keyword evidence="5" id="KW-0378">Hydrolase</keyword>
<dbReference type="AlphaFoldDB" id="A0A0R2HCQ3"/>
<dbReference type="GO" id="GO:0006508">
    <property type="term" value="P:proteolysis"/>
    <property type="evidence" value="ECO:0007669"/>
    <property type="project" value="UniProtKB-KW"/>
</dbReference>
<dbReference type="InterPro" id="IPR010964">
    <property type="entry name" value="M20A_pepV-rel"/>
</dbReference>
<dbReference type="Pfam" id="PF07687">
    <property type="entry name" value="M20_dimer"/>
    <property type="match status" value="1"/>
</dbReference>
<dbReference type="GO" id="GO:0016805">
    <property type="term" value="F:dipeptidase activity"/>
    <property type="evidence" value="ECO:0007669"/>
    <property type="project" value="UniProtKB-KW"/>
</dbReference>
<evidence type="ECO:0000256" key="5">
    <source>
        <dbReference type="ARBA" id="ARBA00022801"/>
    </source>
</evidence>
<dbReference type="PANTHER" id="PTHR43808:SF31">
    <property type="entry name" value="N-ACETYL-L-CITRULLINE DEACETYLASE"/>
    <property type="match status" value="1"/>
</dbReference>
<dbReference type="EMBL" id="JQBL01000045">
    <property type="protein sequence ID" value="KRN47450.1"/>
    <property type="molecule type" value="Genomic_DNA"/>
</dbReference>
<dbReference type="GO" id="GO:0006526">
    <property type="term" value="P:L-arginine biosynthetic process"/>
    <property type="evidence" value="ECO:0007669"/>
    <property type="project" value="TreeGrafter"/>
</dbReference>
<comment type="similarity">
    <text evidence="2">Belongs to the peptidase M20A family.</text>
</comment>
<dbReference type="NCBIfam" id="NF005591">
    <property type="entry name" value="PRK07318.1"/>
    <property type="match status" value="1"/>
</dbReference>
<keyword evidence="3" id="KW-0645">Protease</keyword>
<evidence type="ECO:0000259" key="9">
    <source>
        <dbReference type="Pfam" id="PF07687"/>
    </source>
</evidence>
<proteinExistence type="inferred from homology"/>
<evidence type="ECO:0000256" key="1">
    <source>
        <dbReference type="ARBA" id="ARBA00001947"/>
    </source>
</evidence>
<keyword evidence="8" id="KW-0482">Metalloprotease</keyword>
<reference evidence="10 11" key="1">
    <citation type="journal article" date="2015" name="Genome Announc.">
        <title>Expanding the biotechnology potential of lactobacilli through comparative genomics of 213 strains and associated genera.</title>
        <authorList>
            <person name="Sun Z."/>
            <person name="Harris H.M."/>
            <person name="McCann A."/>
            <person name="Guo C."/>
            <person name="Argimon S."/>
            <person name="Zhang W."/>
            <person name="Yang X."/>
            <person name="Jeffery I.B."/>
            <person name="Cooney J.C."/>
            <person name="Kagawa T.F."/>
            <person name="Liu W."/>
            <person name="Song Y."/>
            <person name="Salvetti E."/>
            <person name="Wrobel A."/>
            <person name="Rasinkangas P."/>
            <person name="Parkhill J."/>
            <person name="Rea M.C."/>
            <person name="O'Sullivan O."/>
            <person name="Ritari J."/>
            <person name="Douillard F.P."/>
            <person name="Paul Ross R."/>
            <person name="Yang R."/>
            <person name="Briner A.E."/>
            <person name="Felis G.E."/>
            <person name="de Vos W.M."/>
            <person name="Barrangou R."/>
            <person name="Klaenhammer T.R."/>
            <person name="Caufield P.W."/>
            <person name="Cui Y."/>
            <person name="Zhang H."/>
            <person name="O'Toole P.W."/>
        </authorList>
    </citation>
    <scope>NUCLEOTIDE SEQUENCE [LARGE SCALE GENOMIC DNA]</scope>
    <source>
        <strain evidence="10 11">DSM 20405</strain>
    </source>
</reference>
<dbReference type="Pfam" id="PF01546">
    <property type="entry name" value="Peptidase_M20"/>
    <property type="match status" value="1"/>
</dbReference>
<protein>
    <submittedName>
        <fullName evidence="10">Xaa-his dipeptidase</fullName>
    </submittedName>
</protein>
<dbReference type="SUPFAM" id="SSF53187">
    <property type="entry name" value="Zn-dependent exopeptidases"/>
    <property type="match status" value="1"/>
</dbReference>
<evidence type="ECO:0000313" key="11">
    <source>
        <dbReference type="Proteomes" id="UP000051841"/>
    </source>
</evidence>
<evidence type="ECO:0000256" key="7">
    <source>
        <dbReference type="ARBA" id="ARBA00022997"/>
    </source>
</evidence>
<dbReference type="GO" id="GO:0008270">
    <property type="term" value="F:zinc ion binding"/>
    <property type="evidence" value="ECO:0007669"/>
    <property type="project" value="InterPro"/>
</dbReference>
<keyword evidence="7" id="KW-0224">Dipeptidase</keyword>
<evidence type="ECO:0000313" key="10">
    <source>
        <dbReference type="EMBL" id="KRN47450.1"/>
    </source>
</evidence>
<dbReference type="Gene3D" id="3.30.70.360">
    <property type="match status" value="2"/>
</dbReference>
<evidence type="ECO:0000256" key="8">
    <source>
        <dbReference type="ARBA" id="ARBA00023049"/>
    </source>
</evidence>
<keyword evidence="4" id="KW-0479">Metal-binding</keyword>
<comment type="cofactor">
    <cofactor evidence="1">
        <name>Zn(2+)</name>
        <dbReference type="ChEBI" id="CHEBI:29105"/>
    </cofactor>
</comment>
<evidence type="ECO:0000256" key="2">
    <source>
        <dbReference type="ARBA" id="ARBA00006247"/>
    </source>
</evidence>
<evidence type="ECO:0000256" key="6">
    <source>
        <dbReference type="ARBA" id="ARBA00022833"/>
    </source>
</evidence>
<gene>
    <name evidence="10" type="ORF">IV49_GL001548</name>
</gene>
<comment type="caution">
    <text evidence="10">The sequence shown here is derived from an EMBL/GenBank/DDBJ whole genome shotgun (WGS) entry which is preliminary data.</text>
</comment>
<dbReference type="InterPro" id="IPR036264">
    <property type="entry name" value="Bact_exopeptidase_dim_dom"/>
</dbReference>
<feature type="domain" description="Peptidase M20 dimerisation" evidence="9">
    <location>
        <begin position="251"/>
        <end position="286"/>
    </location>
</feature>
<dbReference type="PANTHER" id="PTHR43808">
    <property type="entry name" value="ACETYLORNITHINE DEACETYLASE"/>
    <property type="match status" value="1"/>
</dbReference>
<dbReference type="InterPro" id="IPR002933">
    <property type="entry name" value="Peptidase_M20"/>
</dbReference>
<evidence type="ECO:0000256" key="3">
    <source>
        <dbReference type="ARBA" id="ARBA00022670"/>
    </source>
</evidence>
<dbReference type="Proteomes" id="UP000051841">
    <property type="component" value="Unassembled WGS sequence"/>
</dbReference>